<keyword evidence="3" id="KW-0540">Nuclease</keyword>
<keyword evidence="3" id="KW-0255">Endonuclease</keyword>
<evidence type="ECO:0000313" key="3">
    <source>
        <dbReference type="EMBL" id="ELY61468.1"/>
    </source>
</evidence>
<feature type="domain" description="Type I restriction enzyme R protein N-terminal" evidence="2">
    <location>
        <begin position="48"/>
        <end position="122"/>
    </location>
</feature>
<gene>
    <name evidence="3" type="ORF">C491_01382</name>
</gene>
<keyword evidence="3" id="KW-0378">Hydrolase</keyword>
<reference evidence="3 4" key="1">
    <citation type="journal article" date="2014" name="PLoS Genet.">
        <title>Phylogenetically driven sequencing of extremely halophilic archaea reveals strategies for static and dynamic osmo-response.</title>
        <authorList>
            <person name="Becker E.A."/>
            <person name="Seitzer P.M."/>
            <person name="Tritt A."/>
            <person name="Larsen D."/>
            <person name="Krusor M."/>
            <person name="Yao A.I."/>
            <person name="Wu D."/>
            <person name="Madern D."/>
            <person name="Eisen J.A."/>
            <person name="Darling A.E."/>
            <person name="Facciotti M.T."/>
        </authorList>
    </citation>
    <scope>NUCLEOTIDE SEQUENCE [LARGE SCALE GENOMIC DNA]</scope>
    <source>
        <strain evidence="3 4">DSM 10524</strain>
    </source>
</reference>
<keyword evidence="1" id="KW-0175">Coiled coil</keyword>
<dbReference type="OrthoDB" id="330911at2157"/>
<dbReference type="Proteomes" id="UP000011688">
    <property type="component" value="Unassembled WGS sequence"/>
</dbReference>
<keyword evidence="4" id="KW-1185">Reference proteome</keyword>
<evidence type="ECO:0000313" key="4">
    <source>
        <dbReference type="Proteomes" id="UP000011688"/>
    </source>
</evidence>
<dbReference type="GO" id="GO:0004519">
    <property type="term" value="F:endonuclease activity"/>
    <property type="evidence" value="ECO:0007669"/>
    <property type="project" value="UniProtKB-KW"/>
</dbReference>
<dbReference type="EMBL" id="AOIB01000005">
    <property type="protein sequence ID" value="ELY61468.1"/>
    <property type="molecule type" value="Genomic_DNA"/>
</dbReference>
<sequence length="358" mass="40120">MDETEVAEYARHSQTIIDDAPQMDEANTKAAVLRDFLDLLGWEIPANTKLEYSVKVGTRSYKVDYALLLEGAPVAFFEAKGVDTALSSNHREQLGTYMKNENVNWGILSNGKQYQFLRREVVDTNVKVQVLAEADLKRLPEQITILRAFTKDAIQAGDSEKIANRIEELKAARTSLEKNKDDLSTAITEILTEDVSDTISTLAEPRAKEMIDDLVQEIDAEINTDRTRSQSEEVDTSSVETDGSDEQGYIVKIHNGGETLTTFSDTVQSDVMAGVVNYLLENYDLSSEIEPLPYIPGRKKAIINDEPSSPHDEQAMRNHRELSGGHYLDTHMSGKNKKRYLQRFAEMCGLDASFAGEW</sequence>
<protein>
    <submittedName>
        <fullName evidence="3">Restriction endonuclease, type I, EcoRI, R subunit/Type III</fullName>
    </submittedName>
</protein>
<name>L9XLC9_9EURY</name>
<dbReference type="InterPro" id="IPR029464">
    <property type="entry name" value="HSDR_N"/>
</dbReference>
<dbReference type="AlphaFoldDB" id="L9XLC9"/>
<feature type="coiled-coil region" evidence="1">
    <location>
        <begin position="159"/>
        <end position="186"/>
    </location>
</feature>
<dbReference type="RefSeq" id="WP_005553179.1">
    <property type="nucleotide sequence ID" value="NZ_AOIB01000005.1"/>
</dbReference>
<dbReference type="Gene3D" id="3.90.1570.30">
    <property type="match status" value="1"/>
</dbReference>
<evidence type="ECO:0000256" key="1">
    <source>
        <dbReference type="SAM" id="Coils"/>
    </source>
</evidence>
<proteinExistence type="predicted"/>
<evidence type="ECO:0000259" key="2">
    <source>
        <dbReference type="Pfam" id="PF13588"/>
    </source>
</evidence>
<comment type="caution">
    <text evidence="3">The sequence shown here is derived from an EMBL/GenBank/DDBJ whole genome shotgun (WGS) entry which is preliminary data.</text>
</comment>
<accession>L9XLC9</accession>
<dbReference type="eggNOG" id="arCOG05724">
    <property type="taxonomic scope" value="Archaea"/>
</dbReference>
<dbReference type="Pfam" id="PF13588">
    <property type="entry name" value="HSDR_N_2"/>
    <property type="match status" value="1"/>
</dbReference>
<dbReference type="STRING" id="1227497.C491_01382"/>
<organism evidence="3 4">
    <name type="scientific">Natronococcus amylolyticus DSM 10524</name>
    <dbReference type="NCBI Taxonomy" id="1227497"/>
    <lineage>
        <taxon>Archaea</taxon>
        <taxon>Methanobacteriati</taxon>
        <taxon>Methanobacteriota</taxon>
        <taxon>Stenosarchaea group</taxon>
        <taxon>Halobacteria</taxon>
        <taxon>Halobacteriales</taxon>
        <taxon>Natrialbaceae</taxon>
        <taxon>Natronococcus</taxon>
    </lineage>
</organism>